<sequence length="180" mass="18973">MSDSDNDDLQEVSDPHIDPLQEIASNSSGSRRKSFRLAALHPGSRTDEADMLIAQLWDQGIMPAPGLLPAQLQELADYASLQPGPSSQPRLVPSNPADFSAAPARGGTRTRKTASSKAPTAKLSNIPTRSRAPAPTPAPGDMLTSTLQSLASTLQNIDNRLETLENAAHFAPSSTKIGAP</sequence>
<feature type="compositionally biased region" description="Polar residues" evidence="1">
    <location>
        <begin position="115"/>
        <end position="126"/>
    </location>
</feature>
<reference evidence="2" key="1">
    <citation type="submission" date="2020-03" db="EMBL/GenBank/DDBJ databases">
        <authorList>
            <person name="Weist P."/>
        </authorList>
    </citation>
    <scope>NUCLEOTIDE SEQUENCE</scope>
</reference>
<dbReference type="AlphaFoldDB" id="A0A9N7VQW4"/>
<name>A0A9N7VQW4_PLEPL</name>
<keyword evidence="3" id="KW-1185">Reference proteome</keyword>
<feature type="compositionally biased region" description="Acidic residues" evidence="1">
    <location>
        <begin position="1"/>
        <end position="11"/>
    </location>
</feature>
<feature type="region of interest" description="Disordered" evidence="1">
    <location>
        <begin position="1"/>
        <end position="46"/>
    </location>
</feature>
<comment type="caution">
    <text evidence="2">The sequence shown here is derived from an EMBL/GenBank/DDBJ whole genome shotgun (WGS) entry which is preliminary data.</text>
</comment>
<organism evidence="2 3">
    <name type="scientific">Pleuronectes platessa</name>
    <name type="common">European plaice</name>
    <dbReference type="NCBI Taxonomy" id="8262"/>
    <lineage>
        <taxon>Eukaryota</taxon>
        <taxon>Metazoa</taxon>
        <taxon>Chordata</taxon>
        <taxon>Craniata</taxon>
        <taxon>Vertebrata</taxon>
        <taxon>Euteleostomi</taxon>
        <taxon>Actinopterygii</taxon>
        <taxon>Neopterygii</taxon>
        <taxon>Teleostei</taxon>
        <taxon>Neoteleostei</taxon>
        <taxon>Acanthomorphata</taxon>
        <taxon>Carangaria</taxon>
        <taxon>Pleuronectiformes</taxon>
        <taxon>Pleuronectoidei</taxon>
        <taxon>Pleuronectidae</taxon>
        <taxon>Pleuronectes</taxon>
    </lineage>
</organism>
<accession>A0A9N7VQW4</accession>
<protein>
    <submittedName>
        <fullName evidence="2">Uncharacterized protein</fullName>
    </submittedName>
</protein>
<dbReference type="EMBL" id="CADEAL010004140">
    <property type="protein sequence ID" value="CAB1452726.1"/>
    <property type="molecule type" value="Genomic_DNA"/>
</dbReference>
<evidence type="ECO:0000256" key="1">
    <source>
        <dbReference type="SAM" id="MobiDB-lite"/>
    </source>
</evidence>
<proteinExistence type="predicted"/>
<dbReference type="Proteomes" id="UP001153269">
    <property type="component" value="Unassembled WGS sequence"/>
</dbReference>
<evidence type="ECO:0000313" key="3">
    <source>
        <dbReference type="Proteomes" id="UP001153269"/>
    </source>
</evidence>
<evidence type="ECO:0000313" key="2">
    <source>
        <dbReference type="EMBL" id="CAB1452726.1"/>
    </source>
</evidence>
<feature type="region of interest" description="Disordered" evidence="1">
    <location>
        <begin position="79"/>
        <end position="144"/>
    </location>
</feature>
<gene>
    <name evidence="2" type="ORF">PLEPLA_LOCUS40476</name>
</gene>